<feature type="transmembrane region" description="Helical" evidence="4">
    <location>
        <begin position="99"/>
        <end position="124"/>
    </location>
</feature>
<evidence type="ECO:0000256" key="3">
    <source>
        <dbReference type="ARBA" id="ARBA00023235"/>
    </source>
</evidence>
<dbReference type="GO" id="GO:0004165">
    <property type="term" value="F:delta(3)-delta(2)-enoyl-CoA isomerase activity"/>
    <property type="evidence" value="ECO:0007669"/>
    <property type="project" value="UniProtKB-ARBA"/>
</dbReference>
<comment type="caution">
    <text evidence="5">The sequence shown here is derived from an EMBL/GenBank/DDBJ whole genome shotgun (WGS) entry which is preliminary data.</text>
</comment>
<dbReference type="InterPro" id="IPR029045">
    <property type="entry name" value="ClpP/crotonase-like_dom_sf"/>
</dbReference>
<dbReference type="Proteomes" id="UP001378960">
    <property type="component" value="Unassembled WGS sequence"/>
</dbReference>
<dbReference type="GO" id="GO:0005782">
    <property type="term" value="C:peroxisomal matrix"/>
    <property type="evidence" value="ECO:0007669"/>
    <property type="project" value="TreeGrafter"/>
</dbReference>
<dbReference type="PANTHER" id="PTHR43684">
    <property type="match status" value="1"/>
</dbReference>
<dbReference type="InterPro" id="IPR001753">
    <property type="entry name" value="Enoyl-CoA_hydra/iso"/>
</dbReference>
<dbReference type="PANTHER" id="PTHR43684:SF1">
    <property type="entry name" value="ENOYL-COA DELTA ISOMERASE 2"/>
    <property type="match status" value="1"/>
</dbReference>
<keyword evidence="4" id="KW-0812">Transmembrane</keyword>
<keyword evidence="6" id="KW-1185">Reference proteome</keyword>
<name>A0AAV5QYT9_PICKL</name>
<gene>
    <name evidence="5" type="ORF">DAPK24_007650</name>
</gene>
<dbReference type="Gene3D" id="3.90.226.10">
    <property type="entry name" value="2-enoyl-CoA Hydratase, Chain A, domain 1"/>
    <property type="match status" value="1"/>
</dbReference>
<dbReference type="InterPro" id="IPR051053">
    <property type="entry name" value="ECH/Chromodomain_protein"/>
</dbReference>
<keyword evidence="3 5" id="KW-0413">Isomerase</keyword>
<proteinExistence type="predicted"/>
<protein>
    <submittedName>
        <fullName evidence="5">Dodecenoyl-CoA isomerase</fullName>
    </submittedName>
</protein>
<dbReference type="GO" id="GO:0006635">
    <property type="term" value="P:fatty acid beta-oxidation"/>
    <property type="evidence" value="ECO:0007669"/>
    <property type="project" value="TreeGrafter"/>
</dbReference>
<evidence type="ECO:0000256" key="2">
    <source>
        <dbReference type="ARBA" id="ARBA00023140"/>
    </source>
</evidence>
<evidence type="ECO:0000313" key="6">
    <source>
        <dbReference type="Proteomes" id="UP001378960"/>
    </source>
</evidence>
<dbReference type="CDD" id="cd06558">
    <property type="entry name" value="crotonase-like"/>
    <property type="match status" value="1"/>
</dbReference>
<dbReference type="Pfam" id="PF00378">
    <property type="entry name" value="ECH_1"/>
    <property type="match status" value="1"/>
</dbReference>
<dbReference type="SUPFAM" id="SSF52096">
    <property type="entry name" value="ClpP/crotonase"/>
    <property type="match status" value="1"/>
</dbReference>
<comment type="subcellular location">
    <subcellularLocation>
        <location evidence="1">Peroxisome</location>
    </subcellularLocation>
</comment>
<dbReference type="AlphaFoldDB" id="A0AAV5QYT9"/>
<evidence type="ECO:0000256" key="4">
    <source>
        <dbReference type="SAM" id="Phobius"/>
    </source>
</evidence>
<evidence type="ECO:0000256" key="1">
    <source>
        <dbReference type="ARBA" id="ARBA00004275"/>
    </source>
</evidence>
<reference evidence="5 6" key="1">
    <citation type="journal article" date="2023" name="Elife">
        <title>Identification of key yeast species and microbe-microbe interactions impacting larval growth of Drosophila in the wild.</title>
        <authorList>
            <person name="Mure A."/>
            <person name="Sugiura Y."/>
            <person name="Maeda R."/>
            <person name="Honda K."/>
            <person name="Sakurai N."/>
            <person name="Takahashi Y."/>
            <person name="Watada M."/>
            <person name="Katoh T."/>
            <person name="Gotoh A."/>
            <person name="Gotoh Y."/>
            <person name="Taniguchi I."/>
            <person name="Nakamura K."/>
            <person name="Hayashi T."/>
            <person name="Katayama T."/>
            <person name="Uemura T."/>
            <person name="Hattori Y."/>
        </authorList>
    </citation>
    <scope>NUCLEOTIDE SEQUENCE [LARGE SCALE GENOMIC DNA]</scope>
    <source>
        <strain evidence="5 6">PK-24</strain>
    </source>
</reference>
<keyword evidence="2" id="KW-0576">Peroxisome</keyword>
<sequence>MTLDYNIKGPIFEIHINNANSLNSFTIPEFVELADLFDKADNEISTSITLLTSTGKFFSTGANIKYVSKIINKSKLEYFNEISSKNIYLVHRILNHKKLIIVALNGPVIGLTAALICLMDIIYAREDSNINNNCYIQFPFSSIGLINECGVSASLPYRLGLTTSLQAVCLAEKIPLDNLIKNGFISKTFKTDSVENFNNLVIKELLKLSKNLSFDSIFENKKLIKLQFYDQVNLQIVNESMNGLSRWVDERPQNAFKAIALKSKNSKGKL</sequence>
<accession>A0AAV5QYT9</accession>
<evidence type="ECO:0000313" key="5">
    <source>
        <dbReference type="EMBL" id="GMM44190.1"/>
    </source>
</evidence>
<organism evidence="5 6">
    <name type="scientific">Pichia kluyveri</name>
    <name type="common">Yeast</name>
    <dbReference type="NCBI Taxonomy" id="36015"/>
    <lineage>
        <taxon>Eukaryota</taxon>
        <taxon>Fungi</taxon>
        <taxon>Dikarya</taxon>
        <taxon>Ascomycota</taxon>
        <taxon>Saccharomycotina</taxon>
        <taxon>Pichiomycetes</taxon>
        <taxon>Pichiales</taxon>
        <taxon>Pichiaceae</taxon>
        <taxon>Pichia</taxon>
    </lineage>
</organism>
<dbReference type="EMBL" id="BTGB01000001">
    <property type="protein sequence ID" value="GMM44190.1"/>
    <property type="molecule type" value="Genomic_DNA"/>
</dbReference>
<keyword evidence="4" id="KW-0472">Membrane</keyword>
<keyword evidence="4" id="KW-1133">Transmembrane helix</keyword>